<comment type="caution">
    <text evidence="1">The sequence shown here is derived from an EMBL/GenBank/DDBJ whole genome shotgun (WGS) entry which is preliminary data.</text>
</comment>
<reference evidence="1 2" key="1">
    <citation type="submission" date="2020-02" db="EMBL/GenBank/DDBJ databases">
        <title>Draft genome sequence of Haematococcus lacustris strain NIES-144.</title>
        <authorList>
            <person name="Morimoto D."/>
            <person name="Nakagawa S."/>
            <person name="Yoshida T."/>
            <person name="Sawayama S."/>
        </authorList>
    </citation>
    <scope>NUCLEOTIDE SEQUENCE [LARGE SCALE GENOMIC DNA]</scope>
    <source>
        <strain evidence="1 2">NIES-144</strain>
    </source>
</reference>
<evidence type="ECO:0000313" key="1">
    <source>
        <dbReference type="EMBL" id="GFH20220.1"/>
    </source>
</evidence>
<feature type="non-terminal residue" evidence="1">
    <location>
        <position position="17"/>
    </location>
</feature>
<proteinExistence type="predicted"/>
<feature type="non-terminal residue" evidence="1">
    <location>
        <position position="1"/>
    </location>
</feature>
<dbReference type="AlphaFoldDB" id="A0A699ZG94"/>
<dbReference type="EMBL" id="BLLF01001598">
    <property type="protein sequence ID" value="GFH20220.1"/>
    <property type="molecule type" value="Genomic_DNA"/>
</dbReference>
<dbReference type="Proteomes" id="UP000485058">
    <property type="component" value="Unassembled WGS sequence"/>
</dbReference>
<sequence>MGGSNMASLNASRQMMR</sequence>
<evidence type="ECO:0000313" key="2">
    <source>
        <dbReference type="Proteomes" id="UP000485058"/>
    </source>
</evidence>
<organism evidence="1 2">
    <name type="scientific">Haematococcus lacustris</name>
    <name type="common">Green alga</name>
    <name type="synonym">Haematococcus pluvialis</name>
    <dbReference type="NCBI Taxonomy" id="44745"/>
    <lineage>
        <taxon>Eukaryota</taxon>
        <taxon>Viridiplantae</taxon>
        <taxon>Chlorophyta</taxon>
        <taxon>core chlorophytes</taxon>
        <taxon>Chlorophyceae</taxon>
        <taxon>CS clade</taxon>
        <taxon>Chlamydomonadales</taxon>
        <taxon>Haematococcaceae</taxon>
        <taxon>Haematococcus</taxon>
    </lineage>
</organism>
<keyword evidence="2" id="KW-1185">Reference proteome</keyword>
<accession>A0A699ZG94</accession>
<protein>
    <submittedName>
        <fullName evidence="1">Uncharacterized protein</fullName>
    </submittedName>
</protein>
<name>A0A699ZG94_HAELA</name>
<gene>
    <name evidence="1" type="ORF">HaLaN_17308</name>
</gene>